<organism evidence="3 4">
    <name type="scientific">Salinimicrobium marinum</name>
    <dbReference type="NCBI Taxonomy" id="680283"/>
    <lineage>
        <taxon>Bacteria</taxon>
        <taxon>Pseudomonadati</taxon>
        <taxon>Bacteroidota</taxon>
        <taxon>Flavobacteriia</taxon>
        <taxon>Flavobacteriales</taxon>
        <taxon>Flavobacteriaceae</taxon>
        <taxon>Salinimicrobium</taxon>
    </lineage>
</organism>
<dbReference type="SMART" id="SM00554">
    <property type="entry name" value="FAS1"/>
    <property type="match status" value="1"/>
</dbReference>
<protein>
    <recommendedName>
        <fullName evidence="2">FAS1 domain-containing protein</fullName>
    </recommendedName>
</protein>
<dbReference type="RefSeq" id="WP_189606063.1">
    <property type="nucleotide sequence ID" value="NZ_BMXB01000020.1"/>
</dbReference>
<feature type="domain" description="FAS1" evidence="2">
    <location>
        <begin position="51"/>
        <end position="190"/>
    </location>
</feature>
<reference evidence="3" key="1">
    <citation type="journal article" date="2014" name="Int. J. Syst. Evol. Microbiol.">
        <title>Complete genome sequence of Corynebacterium casei LMG S-19264T (=DSM 44701T), isolated from a smear-ripened cheese.</title>
        <authorList>
            <consortium name="US DOE Joint Genome Institute (JGI-PGF)"/>
            <person name="Walter F."/>
            <person name="Albersmeier A."/>
            <person name="Kalinowski J."/>
            <person name="Ruckert C."/>
        </authorList>
    </citation>
    <scope>NUCLEOTIDE SEQUENCE</scope>
    <source>
        <strain evidence="3">KCTC 12719</strain>
    </source>
</reference>
<dbReference type="Proteomes" id="UP000610456">
    <property type="component" value="Unassembled WGS sequence"/>
</dbReference>
<reference evidence="3" key="2">
    <citation type="submission" date="2020-09" db="EMBL/GenBank/DDBJ databases">
        <authorList>
            <person name="Sun Q."/>
            <person name="Kim S."/>
        </authorList>
    </citation>
    <scope>NUCLEOTIDE SEQUENCE</scope>
    <source>
        <strain evidence="3">KCTC 12719</strain>
    </source>
</reference>
<proteinExistence type="predicted"/>
<sequence>MKINKSLLILSMLLTVFVSCQDNSKQNQNDELEMTEEAEGQTFVERQNQSVNDVQVTIKGNPELSTFANRMNVTELNLDEEENYTVFAPSNNAYSYLHREHGENVLDDVDFNDEINFLIVEGEVTADSLRNGIEQNNGTFSLPTLQGEHLLVSMQNDSILVRGRAGAGATILESDIEATNGLVHIISAVILPGDVETNVELQE</sequence>
<evidence type="ECO:0000313" key="4">
    <source>
        <dbReference type="Proteomes" id="UP000610456"/>
    </source>
</evidence>
<dbReference type="InterPro" id="IPR000782">
    <property type="entry name" value="FAS1_domain"/>
</dbReference>
<dbReference type="EMBL" id="BMXB01000020">
    <property type="protein sequence ID" value="GHA49237.1"/>
    <property type="molecule type" value="Genomic_DNA"/>
</dbReference>
<keyword evidence="1" id="KW-0732">Signal</keyword>
<dbReference type="Pfam" id="PF02469">
    <property type="entry name" value="Fasciclin"/>
    <property type="match status" value="1"/>
</dbReference>
<dbReference type="PANTHER" id="PTHR10900:SF77">
    <property type="entry name" value="FI19380P1"/>
    <property type="match status" value="1"/>
</dbReference>
<dbReference type="SUPFAM" id="SSF82153">
    <property type="entry name" value="FAS1 domain"/>
    <property type="match status" value="1"/>
</dbReference>
<gene>
    <name evidence="3" type="ORF">GCM10007103_32660</name>
</gene>
<dbReference type="PROSITE" id="PS50213">
    <property type="entry name" value="FAS1"/>
    <property type="match status" value="1"/>
</dbReference>
<keyword evidence="4" id="KW-1185">Reference proteome</keyword>
<dbReference type="GO" id="GO:0005615">
    <property type="term" value="C:extracellular space"/>
    <property type="evidence" value="ECO:0007669"/>
    <property type="project" value="TreeGrafter"/>
</dbReference>
<evidence type="ECO:0000256" key="1">
    <source>
        <dbReference type="SAM" id="SignalP"/>
    </source>
</evidence>
<dbReference type="PANTHER" id="PTHR10900">
    <property type="entry name" value="PERIOSTIN-RELATED"/>
    <property type="match status" value="1"/>
</dbReference>
<evidence type="ECO:0000313" key="3">
    <source>
        <dbReference type="EMBL" id="GHA49237.1"/>
    </source>
</evidence>
<feature type="chain" id="PRO_5037828452" description="FAS1 domain-containing protein" evidence="1">
    <location>
        <begin position="21"/>
        <end position="203"/>
    </location>
</feature>
<feature type="signal peptide" evidence="1">
    <location>
        <begin position="1"/>
        <end position="20"/>
    </location>
</feature>
<dbReference type="InterPro" id="IPR050904">
    <property type="entry name" value="Adhesion/Biosynth-related"/>
</dbReference>
<dbReference type="InterPro" id="IPR036378">
    <property type="entry name" value="FAS1_dom_sf"/>
</dbReference>
<dbReference type="Gene3D" id="2.30.180.10">
    <property type="entry name" value="FAS1 domain"/>
    <property type="match status" value="1"/>
</dbReference>
<evidence type="ECO:0000259" key="2">
    <source>
        <dbReference type="PROSITE" id="PS50213"/>
    </source>
</evidence>
<name>A0A918SMA9_9FLAO</name>
<dbReference type="PROSITE" id="PS51257">
    <property type="entry name" value="PROKAR_LIPOPROTEIN"/>
    <property type="match status" value="1"/>
</dbReference>
<accession>A0A918SMA9</accession>
<comment type="caution">
    <text evidence="3">The sequence shown here is derived from an EMBL/GenBank/DDBJ whole genome shotgun (WGS) entry which is preliminary data.</text>
</comment>
<dbReference type="AlphaFoldDB" id="A0A918SMA9"/>